<dbReference type="Proteomes" id="UP000484164">
    <property type="component" value="Unassembled WGS sequence"/>
</dbReference>
<evidence type="ECO:0000313" key="3">
    <source>
        <dbReference type="Proteomes" id="UP000484164"/>
    </source>
</evidence>
<gene>
    <name evidence="2" type="ORF">F8C82_02705</name>
</gene>
<organism evidence="2 3">
    <name type="scientific">Phaeocystidibacter marisrubri</name>
    <dbReference type="NCBI Taxonomy" id="1577780"/>
    <lineage>
        <taxon>Bacteria</taxon>
        <taxon>Pseudomonadati</taxon>
        <taxon>Bacteroidota</taxon>
        <taxon>Flavobacteriia</taxon>
        <taxon>Flavobacteriales</taxon>
        <taxon>Phaeocystidibacteraceae</taxon>
        <taxon>Phaeocystidibacter</taxon>
    </lineage>
</organism>
<protein>
    <recommendedName>
        <fullName evidence="4">DUF4136 domain-containing protein</fullName>
    </recommendedName>
</protein>
<feature type="signal peptide" evidence="1">
    <location>
        <begin position="1"/>
        <end position="20"/>
    </location>
</feature>
<accession>A0A6L3ZI87</accession>
<comment type="caution">
    <text evidence="2">The sequence shown here is derived from an EMBL/GenBank/DDBJ whole genome shotgun (WGS) entry which is preliminary data.</text>
</comment>
<reference evidence="2 3" key="1">
    <citation type="submission" date="2019-10" db="EMBL/GenBank/DDBJ databases">
        <title>Genome sequence of Phaeocystidibacter marisrubri JCM30614 (type strain).</title>
        <authorList>
            <person name="Bowman J.P."/>
        </authorList>
    </citation>
    <scope>NUCLEOTIDE SEQUENCE [LARGE SCALE GENOMIC DNA]</scope>
    <source>
        <strain evidence="2 3">JCM 30614</strain>
    </source>
</reference>
<proteinExistence type="predicted"/>
<keyword evidence="1" id="KW-0732">Signal</keyword>
<evidence type="ECO:0000313" key="2">
    <source>
        <dbReference type="EMBL" id="KAB2817319.1"/>
    </source>
</evidence>
<feature type="chain" id="PRO_5026732212" description="DUF4136 domain-containing protein" evidence="1">
    <location>
        <begin position="21"/>
        <end position="213"/>
    </location>
</feature>
<evidence type="ECO:0000256" key="1">
    <source>
        <dbReference type="SAM" id="SignalP"/>
    </source>
</evidence>
<name>A0A6L3ZI87_9FLAO</name>
<dbReference type="AlphaFoldDB" id="A0A6L3ZI87"/>
<keyword evidence="3" id="KW-1185">Reference proteome</keyword>
<evidence type="ECO:0008006" key="4">
    <source>
        <dbReference type="Google" id="ProtNLM"/>
    </source>
</evidence>
<dbReference type="EMBL" id="WBVQ01000001">
    <property type="protein sequence ID" value="KAB2817319.1"/>
    <property type="molecule type" value="Genomic_DNA"/>
</dbReference>
<dbReference type="RefSeq" id="WP_151691890.1">
    <property type="nucleotide sequence ID" value="NZ_BMGX01000002.1"/>
</dbReference>
<dbReference type="PROSITE" id="PS51257">
    <property type="entry name" value="PROKAR_LIPOPROTEIN"/>
    <property type="match status" value="1"/>
</dbReference>
<dbReference type="OrthoDB" id="5432319at2"/>
<sequence length="213" mass="23670">MRLLKLSSMGAALLLMVASCGPSTKMVGTWKPETASENLPYKKVFILPMTENIRAKAAFENSVAEQLKRSGVDTELSSTHYPPEFVASSAQDRLNLVAKMKELGCDAVLVMSLLDSQTETRHVQGNTYPAGAYGYYGGFGTYYGYRYGMVYDPGYYVEDKIYFLEANVYDVASESLQWSGQSKTYNPSDLESFSTGYAEILVMQLLRNNIIAE</sequence>